<keyword evidence="4" id="KW-0342">GTP-binding</keyword>
<dbReference type="OrthoDB" id="415015at2759"/>
<dbReference type="Pfam" id="PF17835">
    <property type="entry name" value="NOG1_N"/>
    <property type="match status" value="1"/>
</dbReference>
<accession>A0A6A4LH58</accession>
<dbReference type="InterPro" id="IPR041623">
    <property type="entry name" value="NOG1_N"/>
</dbReference>
<dbReference type="GO" id="GO:0005525">
    <property type="term" value="F:GTP binding"/>
    <property type="evidence" value="ECO:0007669"/>
    <property type="project" value="UniProtKB-KW"/>
</dbReference>
<keyword evidence="8" id="KW-1185">Reference proteome</keyword>
<dbReference type="CDD" id="cd01897">
    <property type="entry name" value="NOG"/>
    <property type="match status" value="1"/>
</dbReference>
<feature type="non-terminal residue" evidence="7">
    <location>
        <position position="1"/>
    </location>
</feature>
<evidence type="ECO:0000256" key="3">
    <source>
        <dbReference type="ARBA" id="ARBA00022741"/>
    </source>
</evidence>
<organism evidence="7 8">
    <name type="scientific">Rhododendron williamsianum</name>
    <dbReference type="NCBI Taxonomy" id="262921"/>
    <lineage>
        <taxon>Eukaryota</taxon>
        <taxon>Viridiplantae</taxon>
        <taxon>Streptophyta</taxon>
        <taxon>Embryophyta</taxon>
        <taxon>Tracheophyta</taxon>
        <taxon>Spermatophyta</taxon>
        <taxon>Magnoliopsida</taxon>
        <taxon>eudicotyledons</taxon>
        <taxon>Gunneridae</taxon>
        <taxon>Pentapetalae</taxon>
        <taxon>asterids</taxon>
        <taxon>Ericales</taxon>
        <taxon>Ericaceae</taxon>
        <taxon>Ericoideae</taxon>
        <taxon>Rhodoreae</taxon>
        <taxon>Rhododendron</taxon>
    </lineage>
</organism>
<protein>
    <recommendedName>
        <fullName evidence="6">OBG-type G domain-containing protein</fullName>
    </recommendedName>
</protein>
<dbReference type="PANTHER" id="PTHR45759">
    <property type="entry name" value="NUCLEOLAR GTP-BINDING PROTEIN 1"/>
    <property type="match status" value="1"/>
</dbReference>
<comment type="subcellular location">
    <subcellularLocation>
        <location evidence="1">Nucleus</location>
        <location evidence="1">Nucleolus</location>
    </subcellularLocation>
</comment>
<keyword evidence="3" id="KW-0547">Nucleotide-binding</keyword>
<dbReference type="InterPro" id="IPR006073">
    <property type="entry name" value="GTP-bd"/>
</dbReference>
<dbReference type="FunFam" id="3.40.50.300:FF:000496">
    <property type="entry name" value="Nucleolar GTP-binding protein 1"/>
    <property type="match status" value="1"/>
</dbReference>
<reference evidence="7 8" key="1">
    <citation type="journal article" date="2019" name="Genome Biol. Evol.">
        <title>The Rhododendron genome and chromosomal organization provide insight into shared whole-genome duplications across the heath family (Ericaceae).</title>
        <authorList>
            <person name="Soza V.L."/>
            <person name="Lindsley D."/>
            <person name="Waalkes A."/>
            <person name="Ramage E."/>
            <person name="Patwardhan R.P."/>
            <person name="Burton J.N."/>
            <person name="Adey A."/>
            <person name="Kumar A."/>
            <person name="Qiu R."/>
            <person name="Shendure J."/>
            <person name="Hall B."/>
        </authorList>
    </citation>
    <scope>NUCLEOTIDE SEQUENCE [LARGE SCALE GENOMIC DNA]</scope>
    <source>
        <strain evidence="7">RSF 1966-606</strain>
    </source>
</reference>
<dbReference type="InterPro" id="IPR031167">
    <property type="entry name" value="G_OBG"/>
</dbReference>
<keyword evidence="2" id="KW-0690">Ribosome biogenesis</keyword>
<gene>
    <name evidence="7" type="ORF">C3L33_13510</name>
</gene>
<dbReference type="Gene3D" id="3.40.50.300">
    <property type="entry name" value="P-loop containing nucleotide triphosphate hydrolases"/>
    <property type="match status" value="1"/>
</dbReference>
<dbReference type="InterPro" id="IPR027417">
    <property type="entry name" value="P-loop_NTPase"/>
</dbReference>
<dbReference type="EMBL" id="QEFC01002103">
    <property type="protein sequence ID" value="KAE9454589.1"/>
    <property type="molecule type" value="Genomic_DNA"/>
</dbReference>
<dbReference type="PROSITE" id="PS51710">
    <property type="entry name" value="G_OBG"/>
    <property type="match status" value="1"/>
</dbReference>
<dbReference type="GO" id="GO:0042254">
    <property type="term" value="P:ribosome biogenesis"/>
    <property type="evidence" value="ECO:0007669"/>
    <property type="project" value="UniProtKB-KW"/>
</dbReference>
<proteinExistence type="predicted"/>
<evidence type="ECO:0000313" key="8">
    <source>
        <dbReference type="Proteomes" id="UP000428333"/>
    </source>
</evidence>
<dbReference type="SUPFAM" id="SSF52540">
    <property type="entry name" value="P-loop containing nucleoside triphosphate hydrolases"/>
    <property type="match status" value="1"/>
</dbReference>
<evidence type="ECO:0000259" key="6">
    <source>
        <dbReference type="PROSITE" id="PS51710"/>
    </source>
</evidence>
<feature type="domain" description="OBG-type G" evidence="6">
    <location>
        <begin position="169"/>
        <end position="355"/>
    </location>
</feature>
<evidence type="ECO:0000256" key="4">
    <source>
        <dbReference type="ARBA" id="ARBA00023134"/>
    </source>
</evidence>
<sequence length="418" mass="47857">MVEYNFKKLRVVPTKDDFINSILSRTQRQTSTVVHKGYKISRIGQFYMRKVKYTQQNFHEKLSTIIEEFPRLDGIHPFYSDLLHVLYNKDHYKLALGQINSARNLIGRIAKDYVKLLKYGDSLYRCKTLKVAALGRMCTVVKRVGPSLAYLEQIRQHMARLPSIDPNTRTILICGYPNVGKSSFINKITRADVDVQPYAFTTKSLFVGHIDYKYRRYQVIDTPGILDRPFEDRNIIEMCSIRALAHLRAAVLFFLDISGSCGYTIVQQAALFHSIKSLFMNKPLIIVCNKTDLQPLDGISEEDMKLVIEMKSEAMKTVTGQGGNHSDDAGVLFTMSTLTEEGVIAVKNAACERLLNQRVELKMKSTKINECLNWLHVAMPKPHDQKERPSCIPQAVLETKANKEMEKENKKLERDLED</sequence>
<dbReference type="Proteomes" id="UP000428333">
    <property type="component" value="Linkage Group LG08"/>
</dbReference>
<dbReference type="PRINTS" id="PR00326">
    <property type="entry name" value="GTP1OBG"/>
</dbReference>
<evidence type="ECO:0000256" key="2">
    <source>
        <dbReference type="ARBA" id="ARBA00022517"/>
    </source>
</evidence>
<dbReference type="InterPro" id="IPR010674">
    <property type="entry name" value="NOG1_Rossman_fold_dom"/>
</dbReference>
<dbReference type="GO" id="GO:0005730">
    <property type="term" value="C:nucleolus"/>
    <property type="evidence" value="ECO:0007669"/>
    <property type="project" value="UniProtKB-SubCell"/>
</dbReference>
<dbReference type="FunFam" id="1.20.120.1190:FF:000001">
    <property type="entry name" value="Nucleolar GTP-binding protein 1"/>
    <property type="match status" value="1"/>
</dbReference>
<keyword evidence="5" id="KW-0539">Nucleus</keyword>
<evidence type="ECO:0000256" key="1">
    <source>
        <dbReference type="ARBA" id="ARBA00004604"/>
    </source>
</evidence>
<evidence type="ECO:0000313" key="7">
    <source>
        <dbReference type="EMBL" id="KAE9454589.1"/>
    </source>
</evidence>
<dbReference type="Gene3D" id="1.20.120.1190">
    <property type="match status" value="1"/>
</dbReference>
<name>A0A6A4LH58_9ERIC</name>
<dbReference type="Pfam" id="PF06858">
    <property type="entry name" value="NOG1"/>
    <property type="match status" value="1"/>
</dbReference>
<comment type="caution">
    <text evidence="7">The sequence shown here is derived from an EMBL/GenBank/DDBJ whole genome shotgun (WGS) entry which is preliminary data.</text>
</comment>
<evidence type="ECO:0000256" key="5">
    <source>
        <dbReference type="ARBA" id="ARBA00023242"/>
    </source>
</evidence>
<dbReference type="AlphaFoldDB" id="A0A6A4LH58"/>